<dbReference type="InterPro" id="IPR027417">
    <property type="entry name" value="P-loop_NTPase"/>
</dbReference>
<sequence length="291" mass="32704">MKIEVKNITKAYGKNNALDQVSFDLEKNKIYGLLGRNGAGKTTLMQTLAGHILPTSGEVLIDGQKPFENQKITESICLINESGNFKKGLKIKEVLLVSSLYYPNWDQEVAERLLEEFSLNKNMKIKAMSKGMESALGITVGLASRAPITIFDEPYIGLDAVHRQRFYELLLEEYEDHPRTIILSTHLIDEVSNLFEQVVIFQQGKLVLKEDAEVLREHGYKVQGDTSAIDLFAKEYNVIHRKSFAGQEVAVVYSQDGGREAARNLGLVVDSLPVQELMVYLTSSREGRKHV</sequence>
<evidence type="ECO:0000256" key="1">
    <source>
        <dbReference type="ARBA" id="ARBA00022741"/>
    </source>
</evidence>
<feature type="domain" description="ABC transporter" evidence="3">
    <location>
        <begin position="3"/>
        <end position="228"/>
    </location>
</feature>
<dbReference type="EMBL" id="BAAADJ010000058">
    <property type="protein sequence ID" value="GAA0340256.1"/>
    <property type="molecule type" value="Genomic_DNA"/>
</dbReference>
<gene>
    <name evidence="4" type="ORF">GCM10008967_33270</name>
</gene>
<keyword evidence="5" id="KW-1185">Reference proteome</keyword>
<dbReference type="InterPro" id="IPR003439">
    <property type="entry name" value="ABC_transporter-like_ATP-bd"/>
</dbReference>
<dbReference type="RefSeq" id="WP_343801440.1">
    <property type="nucleotide sequence ID" value="NZ_BAAADJ010000058.1"/>
</dbReference>
<keyword evidence="2 4" id="KW-0067">ATP-binding</keyword>
<evidence type="ECO:0000313" key="5">
    <source>
        <dbReference type="Proteomes" id="UP001500782"/>
    </source>
</evidence>
<dbReference type="CDD" id="cd03230">
    <property type="entry name" value="ABC_DR_subfamily_A"/>
    <property type="match status" value="1"/>
</dbReference>
<dbReference type="Proteomes" id="UP001500782">
    <property type="component" value="Unassembled WGS sequence"/>
</dbReference>
<dbReference type="PANTHER" id="PTHR43158">
    <property type="entry name" value="SKFA PEPTIDE EXPORT ATP-BINDING PROTEIN SKFE"/>
    <property type="match status" value="1"/>
</dbReference>
<evidence type="ECO:0000256" key="2">
    <source>
        <dbReference type="ARBA" id="ARBA00022840"/>
    </source>
</evidence>
<dbReference type="GO" id="GO:0005524">
    <property type="term" value="F:ATP binding"/>
    <property type="evidence" value="ECO:0007669"/>
    <property type="project" value="UniProtKB-KW"/>
</dbReference>
<keyword evidence="1" id="KW-0547">Nucleotide-binding</keyword>
<reference evidence="5" key="1">
    <citation type="journal article" date="2019" name="Int. J. Syst. Evol. Microbiol.">
        <title>The Global Catalogue of Microorganisms (GCM) 10K type strain sequencing project: providing services to taxonomists for standard genome sequencing and annotation.</title>
        <authorList>
            <consortium name="The Broad Institute Genomics Platform"/>
            <consortium name="The Broad Institute Genome Sequencing Center for Infectious Disease"/>
            <person name="Wu L."/>
            <person name="Ma J."/>
        </authorList>
    </citation>
    <scope>NUCLEOTIDE SEQUENCE [LARGE SCALE GENOMIC DNA]</scope>
    <source>
        <strain evidence="5">JCM 9731</strain>
    </source>
</reference>
<protein>
    <submittedName>
        <fullName evidence="4">ABC transporter ATP-binding protein</fullName>
    </submittedName>
</protein>
<accession>A0ABP3GC78</accession>
<dbReference type="SUPFAM" id="SSF52540">
    <property type="entry name" value="P-loop containing nucleoside triphosphate hydrolases"/>
    <property type="match status" value="1"/>
</dbReference>
<comment type="caution">
    <text evidence="4">The sequence shown here is derived from an EMBL/GenBank/DDBJ whole genome shotgun (WGS) entry which is preliminary data.</text>
</comment>
<dbReference type="Gene3D" id="3.40.50.300">
    <property type="entry name" value="P-loop containing nucleotide triphosphate hydrolases"/>
    <property type="match status" value="1"/>
</dbReference>
<dbReference type="SMART" id="SM00382">
    <property type="entry name" value="AAA"/>
    <property type="match status" value="1"/>
</dbReference>
<dbReference type="PANTHER" id="PTHR43158:SF5">
    <property type="entry name" value="ABC TRANSPORTER, ATP-BINDING PROTEIN"/>
    <property type="match status" value="1"/>
</dbReference>
<organism evidence="4 5">
    <name type="scientific">Bacillus carboniphilus</name>
    <dbReference type="NCBI Taxonomy" id="86663"/>
    <lineage>
        <taxon>Bacteria</taxon>
        <taxon>Bacillati</taxon>
        <taxon>Bacillota</taxon>
        <taxon>Bacilli</taxon>
        <taxon>Bacillales</taxon>
        <taxon>Bacillaceae</taxon>
        <taxon>Bacillus</taxon>
    </lineage>
</organism>
<dbReference type="Pfam" id="PF00005">
    <property type="entry name" value="ABC_tran"/>
    <property type="match status" value="1"/>
</dbReference>
<name>A0ABP3GC78_9BACI</name>
<proteinExistence type="predicted"/>
<evidence type="ECO:0000313" key="4">
    <source>
        <dbReference type="EMBL" id="GAA0340256.1"/>
    </source>
</evidence>
<evidence type="ECO:0000259" key="3">
    <source>
        <dbReference type="PROSITE" id="PS50893"/>
    </source>
</evidence>
<dbReference type="PROSITE" id="PS50893">
    <property type="entry name" value="ABC_TRANSPORTER_2"/>
    <property type="match status" value="1"/>
</dbReference>
<dbReference type="InterPro" id="IPR003593">
    <property type="entry name" value="AAA+_ATPase"/>
</dbReference>